<protein>
    <submittedName>
        <fullName evidence="3">Peptidase S41-like protein</fullName>
    </submittedName>
</protein>
<dbReference type="SUPFAM" id="SSF52096">
    <property type="entry name" value="ClpP/crotonase"/>
    <property type="match status" value="1"/>
</dbReference>
<dbReference type="Pfam" id="PF03572">
    <property type="entry name" value="Peptidase_S41"/>
    <property type="match status" value="1"/>
</dbReference>
<dbReference type="InterPro" id="IPR029045">
    <property type="entry name" value="ClpP/crotonase-like_dom_sf"/>
</dbReference>
<dbReference type="Gene3D" id="3.90.226.10">
    <property type="entry name" value="2-enoyl-CoA Hydratase, Chain A, domain 1"/>
    <property type="match status" value="1"/>
</dbReference>
<accession>A0ABY2FMV6</accession>
<dbReference type="PANTHER" id="PTHR32060:SF22">
    <property type="entry name" value="CARBOXYL-TERMINAL-PROCESSING PEPTIDASE 3, CHLOROPLASTIC"/>
    <property type="match status" value="1"/>
</dbReference>
<feature type="domain" description="Tail specific protease" evidence="2">
    <location>
        <begin position="369"/>
        <end position="535"/>
    </location>
</feature>
<gene>
    <name evidence="3" type="ORF">EV137_1777</name>
</gene>
<dbReference type="Proteomes" id="UP000295060">
    <property type="component" value="Unassembled WGS sequence"/>
</dbReference>
<feature type="compositionally biased region" description="Basic residues" evidence="1">
    <location>
        <begin position="1"/>
        <end position="11"/>
    </location>
</feature>
<evidence type="ECO:0000256" key="1">
    <source>
        <dbReference type="SAM" id="MobiDB-lite"/>
    </source>
</evidence>
<sequence length="699" mass="75303">MSQPRTTKRQASKTAAKKTAANKSAAKKTAANKTAAKKPATKTAAKRTTAGKTTARRPAVRETAATDAAAAVPLADFLDAAGTLTLDQRKLLVDQALLLLSENYVHLPLKVAMHAVNPLQRLRVMRARMERQTAETMQAEWLFHREMSSIFHSVRDLHTNYLLPAPFAGKIAFLPFMIEKCHDADGPDSSEHYLITRTITGYQAPQFGPGAEVTHWNGTPIARAVALNGAVFAGSNEAANLARGLESLTLRPLVIQAPPDEDWVTLTYVGLDGSEQELREQWKVTTNLPPMTDLDAISEASALMGLDLDSDEKSRAKKALYVRDVVELERGQSSAELAAPAAVTGADLPTTMPGVFRAREVVTPSGTFGHLRIFTFSVQDPVAFRDEFVRLAAALPQNGLIVDVRDNGGGHIYASEFTLQTMTPRRVAPEPVQFISSPLNLRICRRHQDNPAGIDLGPWFDSLDLAIETGAQYSAAKPITPEDGANDIGQTYHGPVVLITDARVYSATDIFAAGFADHEIGTILGVDDNTGAGGANVWTHGLLAALLNEPPPPDETSPYVALPNGANLRVAIRRTLRVGKLAGTPVEDLGVKPQETHRMTRADLLEGNVDLLNKAGELLAALPVRRLDLKTSFSGTTLTVAIDALGIDRVDLYVEGRPISSEDYTAPVSIDILDVTPGQLLRADGYDAGDLVASRRQVV</sequence>
<feature type="region of interest" description="Disordered" evidence="1">
    <location>
        <begin position="1"/>
        <end position="65"/>
    </location>
</feature>
<organism evidence="3 4">
    <name type="scientific">Kribbella pratensis</name>
    <dbReference type="NCBI Taxonomy" id="2512112"/>
    <lineage>
        <taxon>Bacteria</taxon>
        <taxon>Bacillati</taxon>
        <taxon>Actinomycetota</taxon>
        <taxon>Actinomycetes</taxon>
        <taxon>Propionibacteriales</taxon>
        <taxon>Kribbellaceae</taxon>
        <taxon>Kribbella</taxon>
    </lineage>
</organism>
<feature type="compositionally biased region" description="Low complexity" evidence="1">
    <location>
        <begin position="12"/>
        <end position="34"/>
    </location>
</feature>
<evidence type="ECO:0000313" key="4">
    <source>
        <dbReference type="Proteomes" id="UP000295060"/>
    </source>
</evidence>
<dbReference type="InterPro" id="IPR005151">
    <property type="entry name" value="Tail-specific_protease"/>
</dbReference>
<keyword evidence="4" id="KW-1185">Reference proteome</keyword>
<evidence type="ECO:0000259" key="2">
    <source>
        <dbReference type="Pfam" id="PF03572"/>
    </source>
</evidence>
<proteinExistence type="predicted"/>
<dbReference type="PANTHER" id="PTHR32060">
    <property type="entry name" value="TAIL-SPECIFIC PROTEASE"/>
    <property type="match status" value="1"/>
</dbReference>
<dbReference type="RefSeq" id="WP_238175176.1">
    <property type="nucleotide sequence ID" value="NZ_SODU01000001.1"/>
</dbReference>
<comment type="caution">
    <text evidence="3">The sequence shown here is derived from an EMBL/GenBank/DDBJ whole genome shotgun (WGS) entry which is preliminary data.</text>
</comment>
<name>A0ABY2FMV6_9ACTN</name>
<evidence type="ECO:0000313" key="3">
    <source>
        <dbReference type="EMBL" id="TDW94470.1"/>
    </source>
</evidence>
<dbReference type="EMBL" id="SODU01000001">
    <property type="protein sequence ID" value="TDW94470.1"/>
    <property type="molecule type" value="Genomic_DNA"/>
</dbReference>
<reference evidence="3 4" key="1">
    <citation type="submission" date="2019-03" db="EMBL/GenBank/DDBJ databases">
        <title>Genomic Encyclopedia of Type Strains, Phase III (KMG-III): the genomes of soil and plant-associated and newly described type strains.</title>
        <authorList>
            <person name="Whitman W."/>
        </authorList>
    </citation>
    <scope>NUCLEOTIDE SEQUENCE [LARGE SCALE GENOMIC DNA]</scope>
    <source>
        <strain evidence="3 4">VKMAc-2574</strain>
    </source>
</reference>
<feature type="compositionally biased region" description="Low complexity" evidence="1">
    <location>
        <begin position="41"/>
        <end position="65"/>
    </location>
</feature>